<gene>
    <name evidence="6" type="ORF">A2519_05925</name>
</gene>
<dbReference type="Pfam" id="PF04060">
    <property type="entry name" value="FeS"/>
    <property type="match status" value="1"/>
</dbReference>
<dbReference type="NCBIfam" id="NF003195">
    <property type="entry name" value="PRK04165.1"/>
    <property type="match status" value="1"/>
</dbReference>
<dbReference type="AlphaFoldDB" id="A0A1F7F4U5"/>
<dbReference type="PROSITE" id="PS51656">
    <property type="entry name" value="4FE4S"/>
    <property type="match status" value="1"/>
</dbReference>
<dbReference type="InterPro" id="IPR007202">
    <property type="entry name" value="4Fe-4S_dom"/>
</dbReference>
<dbReference type="Pfam" id="PF03599">
    <property type="entry name" value="CdhD"/>
    <property type="match status" value="1"/>
</dbReference>
<dbReference type="InterPro" id="IPR051069">
    <property type="entry name" value="ACDS_complex_subunit"/>
</dbReference>
<reference evidence="6 7" key="1">
    <citation type="journal article" date="2016" name="Nat. Commun.">
        <title>Thousands of microbial genomes shed light on interconnected biogeochemical processes in an aquifer system.</title>
        <authorList>
            <person name="Anantharaman K."/>
            <person name="Brown C.T."/>
            <person name="Hug L.A."/>
            <person name="Sharon I."/>
            <person name="Castelle C.J."/>
            <person name="Probst A.J."/>
            <person name="Thomas B.C."/>
            <person name="Singh A."/>
            <person name="Wilkins M.J."/>
            <person name="Karaoz U."/>
            <person name="Brodie E.L."/>
            <person name="Williams K.H."/>
            <person name="Hubbard S.S."/>
            <person name="Banfield J.F."/>
        </authorList>
    </citation>
    <scope>NUCLEOTIDE SEQUENCE [LARGE SCALE GENOMIC DNA]</scope>
</reference>
<evidence type="ECO:0000256" key="1">
    <source>
        <dbReference type="ARBA" id="ARBA00022485"/>
    </source>
</evidence>
<keyword evidence="1" id="KW-0004">4Fe-4S</keyword>
<dbReference type="InterPro" id="IPR011005">
    <property type="entry name" value="Dihydropteroate_synth-like_sf"/>
</dbReference>
<evidence type="ECO:0000313" key="7">
    <source>
        <dbReference type="Proteomes" id="UP000179243"/>
    </source>
</evidence>
<dbReference type="Gene3D" id="3.40.50.11600">
    <property type="match status" value="1"/>
</dbReference>
<dbReference type="EMBL" id="MFYX01000124">
    <property type="protein sequence ID" value="OGK01536.1"/>
    <property type="molecule type" value="Genomic_DNA"/>
</dbReference>
<dbReference type="Gene3D" id="3.20.20.20">
    <property type="entry name" value="Dihydropteroate synthase-like"/>
    <property type="match status" value="1"/>
</dbReference>
<evidence type="ECO:0000259" key="5">
    <source>
        <dbReference type="PROSITE" id="PS51656"/>
    </source>
</evidence>
<dbReference type="PANTHER" id="PTHR36214">
    <property type="match status" value="1"/>
</dbReference>
<evidence type="ECO:0000256" key="3">
    <source>
        <dbReference type="ARBA" id="ARBA00023004"/>
    </source>
</evidence>
<sequence>MAALTGLQIQKLLPKTNCKECGSNTCLAFAMKLAAKKTELSECPYASDEAKRVLGAASEPPVKCVDIGPGRTLKIGGETVLYRHEKTFAHQTLLAVNVSDTDSIETADTILKTVRDYVLERVGERLVIDMVSVTQKGTDASAFVSLATKAWEMTKKPLVLNSPDLKALVSAAAAVKGSRSIIASATPGTADQLWPVAKENDHALALTAESLDDLVPLAARVKDAGFNDLLLQFSTHSLAELFQTNTIARRTALKDSYKPLGYPTLRFVETGGLMADTAEAINEICKFGGVCVLPGFDAAQMASLMTLRLNVYTDPQKPIQVEPKVYPVGEPKADSPVFVTTNFSLTYFMVSGEIENSGLSAWLVVPECEGMSVLTAWAAGKFSGSTIAKFIKEIGFEQQVTCRNIVIPGYVAQISGELEENLPGWKVLVGPQEAADIESFVKARI</sequence>
<dbReference type="InterPro" id="IPR016041">
    <property type="entry name" value="Ac-CoA_synth_d_su_TIM-brl"/>
</dbReference>
<accession>A0A1F7F4U5</accession>
<protein>
    <recommendedName>
        <fullName evidence="5">4Fe-4S domain-containing protein</fullName>
    </recommendedName>
</protein>
<evidence type="ECO:0000256" key="2">
    <source>
        <dbReference type="ARBA" id="ARBA00022723"/>
    </source>
</evidence>
<keyword evidence="4" id="KW-0411">Iron-sulfur</keyword>
<dbReference type="GO" id="GO:0051539">
    <property type="term" value="F:4 iron, 4 sulfur cluster binding"/>
    <property type="evidence" value="ECO:0007669"/>
    <property type="project" value="UniProtKB-KW"/>
</dbReference>
<evidence type="ECO:0000313" key="6">
    <source>
        <dbReference type="EMBL" id="OGK01536.1"/>
    </source>
</evidence>
<comment type="caution">
    <text evidence="6">The sequence shown here is derived from an EMBL/GenBank/DDBJ whole genome shotgun (WGS) entry which is preliminary data.</text>
</comment>
<dbReference type="PANTHER" id="PTHR36214:SF3">
    <property type="entry name" value="ACETYL-COA DECARBONYLASE_SYNTHASE COMPLEX SUBUNIT GAMMA"/>
    <property type="match status" value="1"/>
</dbReference>
<feature type="domain" description="4Fe-4S" evidence="5">
    <location>
        <begin position="1"/>
        <end position="60"/>
    </location>
</feature>
<proteinExistence type="predicted"/>
<name>A0A1F7F4U5_UNCRA</name>
<dbReference type="Proteomes" id="UP000179243">
    <property type="component" value="Unassembled WGS sequence"/>
</dbReference>
<keyword evidence="3" id="KW-0408">Iron</keyword>
<dbReference type="GO" id="GO:0046872">
    <property type="term" value="F:metal ion binding"/>
    <property type="evidence" value="ECO:0007669"/>
    <property type="project" value="UniProtKB-KW"/>
</dbReference>
<evidence type="ECO:0000256" key="4">
    <source>
        <dbReference type="ARBA" id="ARBA00023014"/>
    </source>
</evidence>
<keyword evidence="2" id="KW-0479">Metal-binding</keyword>
<organism evidence="6 7">
    <name type="scientific">Candidatus Raymondbacteria bacterium RIFOXYD12_FULL_49_13</name>
    <dbReference type="NCBI Taxonomy" id="1817890"/>
    <lineage>
        <taxon>Bacteria</taxon>
        <taxon>Raymondiibacteriota</taxon>
    </lineage>
</organism>